<reference evidence="3" key="1">
    <citation type="journal article" date="2023" name="Science">
        <title>Genome structures resolve the early diversification of teleost fishes.</title>
        <authorList>
            <person name="Parey E."/>
            <person name="Louis A."/>
            <person name="Montfort J."/>
            <person name="Bouchez O."/>
            <person name="Roques C."/>
            <person name="Iampietro C."/>
            <person name="Lluch J."/>
            <person name="Castinel A."/>
            <person name="Donnadieu C."/>
            <person name="Desvignes T."/>
            <person name="Floi Bucao C."/>
            <person name="Jouanno E."/>
            <person name="Wen M."/>
            <person name="Mejri S."/>
            <person name="Dirks R."/>
            <person name="Jansen H."/>
            <person name="Henkel C."/>
            <person name="Chen W.J."/>
            <person name="Zahm M."/>
            <person name="Cabau C."/>
            <person name="Klopp C."/>
            <person name="Thompson A.W."/>
            <person name="Robinson-Rechavi M."/>
            <person name="Braasch I."/>
            <person name="Lecointre G."/>
            <person name="Bobe J."/>
            <person name="Postlethwait J.H."/>
            <person name="Berthelot C."/>
            <person name="Roest Crollius H."/>
            <person name="Guiguen Y."/>
        </authorList>
    </citation>
    <scope>NUCLEOTIDE SEQUENCE</scope>
    <source>
        <strain evidence="3">Concon-B</strain>
    </source>
</reference>
<feature type="region of interest" description="Disordered" evidence="1">
    <location>
        <begin position="151"/>
        <end position="215"/>
    </location>
</feature>
<evidence type="ECO:0000313" key="3">
    <source>
        <dbReference type="EMBL" id="KAJ8256537.1"/>
    </source>
</evidence>
<feature type="transmembrane region" description="Helical" evidence="2">
    <location>
        <begin position="103"/>
        <end position="125"/>
    </location>
</feature>
<dbReference type="GO" id="GO:0009897">
    <property type="term" value="C:external side of plasma membrane"/>
    <property type="evidence" value="ECO:0007669"/>
    <property type="project" value="TreeGrafter"/>
</dbReference>
<feature type="compositionally biased region" description="Polar residues" evidence="1">
    <location>
        <begin position="151"/>
        <end position="166"/>
    </location>
</feature>
<sequence length="215" mass="23956">MKLGGRCFSGSSANHTHFLRGDRETLREEDRRGVFSLTFRDSSESSIKRRRYRFCNRNASELELQYSDDNSGVYSCVKGEIKHNILVKFRTCDNCIALDTGTVVGIIVGEVVATLLIGWAVYLLASQPQGKVFNQANKASDRQNLIQNQQNDSTYQQLSHGNSSEYSHLEPRRGGSTDHAPALARPPGWNNPCALLTEADPSPGNHRHRHRSSGP</sequence>
<organism evidence="3 4">
    <name type="scientific">Conger conger</name>
    <name type="common">Conger eel</name>
    <name type="synonym">Muraena conger</name>
    <dbReference type="NCBI Taxonomy" id="82655"/>
    <lineage>
        <taxon>Eukaryota</taxon>
        <taxon>Metazoa</taxon>
        <taxon>Chordata</taxon>
        <taxon>Craniata</taxon>
        <taxon>Vertebrata</taxon>
        <taxon>Euteleostomi</taxon>
        <taxon>Actinopterygii</taxon>
        <taxon>Neopterygii</taxon>
        <taxon>Teleostei</taxon>
        <taxon>Anguilliformes</taxon>
        <taxon>Congridae</taxon>
        <taxon>Conger</taxon>
    </lineage>
</organism>
<keyword evidence="2" id="KW-0812">Transmembrane</keyword>
<keyword evidence="4" id="KW-1185">Reference proteome</keyword>
<dbReference type="Gene3D" id="1.10.287.770">
    <property type="entry name" value="YojJ-like"/>
    <property type="match status" value="1"/>
</dbReference>
<dbReference type="GO" id="GO:0007166">
    <property type="term" value="P:cell surface receptor signaling pathway"/>
    <property type="evidence" value="ECO:0007669"/>
    <property type="project" value="TreeGrafter"/>
</dbReference>
<evidence type="ECO:0000313" key="4">
    <source>
        <dbReference type="Proteomes" id="UP001152803"/>
    </source>
</evidence>
<dbReference type="OrthoDB" id="8941324at2759"/>
<feature type="compositionally biased region" description="Basic and acidic residues" evidence="1">
    <location>
        <begin position="167"/>
        <end position="176"/>
    </location>
</feature>
<feature type="compositionally biased region" description="Basic residues" evidence="1">
    <location>
        <begin position="205"/>
        <end position="215"/>
    </location>
</feature>
<dbReference type="GO" id="GO:0004888">
    <property type="term" value="F:transmembrane signaling receptor activity"/>
    <property type="evidence" value="ECO:0007669"/>
    <property type="project" value="TreeGrafter"/>
</dbReference>
<evidence type="ECO:0000256" key="2">
    <source>
        <dbReference type="SAM" id="Phobius"/>
    </source>
</evidence>
<dbReference type="InterPro" id="IPR015484">
    <property type="entry name" value="CD3_esu/gsu/dsu"/>
</dbReference>
<evidence type="ECO:0000256" key="1">
    <source>
        <dbReference type="SAM" id="MobiDB-lite"/>
    </source>
</evidence>
<dbReference type="AlphaFoldDB" id="A0A9Q1D2W3"/>
<dbReference type="GO" id="GO:0045059">
    <property type="term" value="P:positive thymic T cell selection"/>
    <property type="evidence" value="ECO:0007669"/>
    <property type="project" value="TreeGrafter"/>
</dbReference>
<keyword evidence="2" id="KW-0472">Membrane</keyword>
<gene>
    <name evidence="3" type="ORF">COCON_G00186890</name>
</gene>
<dbReference type="GO" id="GO:0042105">
    <property type="term" value="C:alpha-beta T cell receptor complex"/>
    <property type="evidence" value="ECO:0007669"/>
    <property type="project" value="TreeGrafter"/>
</dbReference>
<comment type="caution">
    <text evidence="3">The sequence shown here is derived from an EMBL/GenBank/DDBJ whole genome shotgun (WGS) entry which is preliminary data.</text>
</comment>
<dbReference type="PANTHER" id="PTHR10570:SF8">
    <property type="entry name" value="T-CELL SURFACE GLYCOPROTEIN CD3 GAMMA CHAIN"/>
    <property type="match status" value="1"/>
</dbReference>
<dbReference type="PANTHER" id="PTHR10570">
    <property type="entry name" value="T-CELL SURFACE GLYCOPROTEIN CD3 GAMMA CHAIN / DELTA CHAIN"/>
    <property type="match status" value="1"/>
</dbReference>
<proteinExistence type="predicted"/>
<name>A0A9Q1D2W3_CONCO</name>
<dbReference type="Proteomes" id="UP001152803">
    <property type="component" value="Unassembled WGS sequence"/>
</dbReference>
<protein>
    <submittedName>
        <fullName evidence="3">Uncharacterized protein</fullName>
    </submittedName>
</protein>
<keyword evidence="2" id="KW-1133">Transmembrane helix</keyword>
<dbReference type="EMBL" id="JAFJMO010000014">
    <property type="protein sequence ID" value="KAJ8256537.1"/>
    <property type="molecule type" value="Genomic_DNA"/>
</dbReference>
<accession>A0A9Q1D2W3</accession>
<dbReference type="Pfam" id="PF16681">
    <property type="entry name" value="Ig_5"/>
    <property type="match status" value="1"/>
</dbReference>